<dbReference type="NCBIfam" id="TIGR03779">
    <property type="entry name" value="Bac_Flav_CT_M"/>
    <property type="match status" value="1"/>
</dbReference>
<keyword evidence="1" id="KW-1133">Transmembrane helix</keyword>
<organism evidence="3 4">
    <name type="scientific">Dyadobacter beijingensis</name>
    <dbReference type="NCBI Taxonomy" id="365489"/>
    <lineage>
        <taxon>Bacteria</taxon>
        <taxon>Pseudomonadati</taxon>
        <taxon>Bacteroidota</taxon>
        <taxon>Cytophagia</taxon>
        <taxon>Cytophagales</taxon>
        <taxon>Spirosomataceae</taxon>
        <taxon>Dyadobacter</taxon>
    </lineage>
</organism>
<name>A0ABQ2IFM9_9BACT</name>
<gene>
    <name evidence="3" type="ORF">GCM10010967_46970</name>
</gene>
<keyword evidence="4" id="KW-1185">Reference proteome</keyword>
<feature type="transmembrane region" description="Helical" evidence="1">
    <location>
        <begin position="16"/>
        <end position="35"/>
    </location>
</feature>
<evidence type="ECO:0000313" key="4">
    <source>
        <dbReference type="Proteomes" id="UP000632339"/>
    </source>
</evidence>
<dbReference type="InterPro" id="IPR022187">
    <property type="entry name" value="Conjug_transposon_TraM"/>
</dbReference>
<keyword evidence="1" id="KW-0812">Transmembrane</keyword>
<evidence type="ECO:0000256" key="1">
    <source>
        <dbReference type="SAM" id="Phobius"/>
    </source>
</evidence>
<proteinExistence type="predicted"/>
<dbReference type="EMBL" id="BMLI01000002">
    <property type="protein sequence ID" value="GGN06349.1"/>
    <property type="molecule type" value="Genomic_DNA"/>
</dbReference>
<dbReference type="Pfam" id="PF12508">
    <property type="entry name" value="Transposon_TraM"/>
    <property type="match status" value="1"/>
</dbReference>
<comment type="caution">
    <text evidence="3">The sequence shown here is derived from an EMBL/GenBank/DDBJ whole genome shotgun (WGS) entry which is preliminary data.</text>
</comment>
<keyword evidence="1" id="KW-0472">Membrane</keyword>
<feature type="domain" description="Conjugative transposon TraM C-terminal" evidence="2">
    <location>
        <begin position="284"/>
        <end position="427"/>
    </location>
</feature>
<protein>
    <recommendedName>
        <fullName evidence="2">Conjugative transposon TraM C-terminal domain-containing protein</fullName>
    </recommendedName>
</protein>
<dbReference type="InterPro" id="IPR055407">
    <property type="entry name" value="TraM_C"/>
</dbReference>
<accession>A0ABQ2IFM9</accession>
<evidence type="ECO:0000313" key="3">
    <source>
        <dbReference type="EMBL" id="GGN06349.1"/>
    </source>
</evidence>
<evidence type="ECO:0000259" key="2">
    <source>
        <dbReference type="Pfam" id="PF12508"/>
    </source>
</evidence>
<reference evidence="4" key="1">
    <citation type="journal article" date="2019" name="Int. J. Syst. Evol. Microbiol.">
        <title>The Global Catalogue of Microorganisms (GCM) 10K type strain sequencing project: providing services to taxonomists for standard genome sequencing and annotation.</title>
        <authorList>
            <consortium name="The Broad Institute Genomics Platform"/>
            <consortium name="The Broad Institute Genome Sequencing Center for Infectious Disease"/>
            <person name="Wu L."/>
            <person name="Ma J."/>
        </authorList>
    </citation>
    <scope>NUCLEOTIDE SEQUENCE [LARGE SCALE GENOMIC DNA]</scope>
    <source>
        <strain evidence="4">CGMCC 1.6375</strain>
    </source>
</reference>
<dbReference type="RefSeq" id="WP_033402370.1">
    <property type="nucleotide sequence ID" value="NZ_BMLI01000002.1"/>
</dbReference>
<dbReference type="Proteomes" id="UP000632339">
    <property type="component" value="Unassembled WGS sequence"/>
</dbReference>
<sequence>MQTMNYSEQYSKRRKFYLFLPLLALPFLTFIYWVLVVKNLDSSQIPSESGGLQLALPGASIKDESRMDKWQYYRKADQDSALRLQQIKRDPYRSDGSYAATDTIASRLLGLEGPNAKNTGRNSSVLEDVTSRRLNTESQVQMKLQNLEMVLAAAQSPSFDEKKRYAIKDVDEETAEANKQAMLNSPDSPENRHEVDPELAQLDGMLDKILEIQKPATFGTDQQANQIPENAGALQVSAASSGDFISSFTGMQSNDSVKSATFISTTGFYGLDEPEPTTAPSGLTAVIEGNQQVLSGSTVQLRLAQTITIKGLIVPTNALVYGLASLSGERLKIKISSIRSGEHILPVNLQVFDLDGVEGIYIAGSISRNVTKQALGSQVQGLDMDLGGISLGAQAANAGMQIGRTIFGRKTRLTQVTLQTGYKVILRDTSNSNQKNDQDYEQ</sequence>